<comment type="similarity">
    <text evidence="1">Belongs to the carbamate kinase family.</text>
</comment>
<proteinExistence type="inferred from homology"/>
<dbReference type="NCBIfam" id="NF009007">
    <property type="entry name" value="PRK12352.1"/>
    <property type="match status" value="1"/>
</dbReference>
<dbReference type="AlphaFoldDB" id="A0A382J3Y8"/>
<keyword evidence="2" id="KW-0808">Transferase</keyword>
<dbReference type="GO" id="GO:0008804">
    <property type="term" value="F:carbamate kinase activity"/>
    <property type="evidence" value="ECO:0007669"/>
    <property type="project" value="InterPro"/>
</dbReference>
<feature type="non-terminal residue" evidence="5">
    <location>
        <position position="310"/>
    </location>
</feature>
<evidence type="ECO:0000256" key="1">
    <source>
        <dbReference type="ARBA" id="ARBA00011066"/>
    </source>
</evidence>
<dbReference type="InterPro" id="IPR001048">
    <property type="entry name" value="Asp/Glu/Uridylate_kinase"/>
</dbReference>
<dbReference type="GO" id="GO:0005829">
    <property type="term" value="C:cytosol"/>
    <property type="evidence" value="ECO:0007669"/>
    <property type="project" value="TreeGrafter"/>
</dbReference>
<dbReference type="PRINTS" id="PR01469">
    <property type="entry name" value="CARBMTKINASE"/>
</dbReference>
<gene>
    <name evidence="5" type="ORF">METZ01_LOCUS258996</name>
</gene>
<dbReference type="GO" id="GO:0019546">
    <property type="term" value="P:L-arginine deiminase pathway"/>
    <property type="evidence" value="ECO:0007669"/>
    <property type="project" value="TreeGrafter"/>
</dbReference>
<evidence type="ECO:0000256" key="3">
    <source>
        <dbReference type="ARBA" id="ARBA00022777"/>
    </source>
</evidence>
<dbReference type="InterPro" id="IPR003964">
    <property type="entry name" value="Carb_kinase"/>
</dbReference>
<dbReference type="SUPFAM" id="SSF53633">
    <property type="entry name" value="Carbamate kinase-like"/>
    <property type="match status" value="1"/>
</dbReference>
<dbReference type="InterPro" id="IPR036393">
    <property type="entry name" value="AceGlu_kinase-like_sf"/>
</dbReference>
<dbReference type="CDD" id="cd04235">
    <property type="entry name" value="AAK_CK"/>
    <property type="match status" value="1"/>
</dbReference>
<dbReference type="EMBL" id="UINC01071328">
    <property type="protein sequence ID" value="SVC06142.1"/>
    <property type="molecule type" value="Genomic_DNA"/>
</dbReference>
<dbReference type="Gene3D" id="3.40.1160.10">
    <property type="entry name" value="Acetylglutamate kinase-like"/>
    <property type="match status" value="1"/>
</dbReference>
<evidence type="ECO:0000313" key="5">
    <source>
        <dbReference type="EMBL" id="SVC06142.1"/>
    </source>
</evidence>
<protein>
    <recommendedName>
        <fullName evidence="4">Aspartate/glutamate/uridylate kinase domain-containing protein</fullName>
    </recommendedName>
</protein>
<feature type="domain" description="Aspartate/glutamate/uridylate kinase" evidence="4">
    <location>
        <begin position="6"/>
        <end position="297"/>
    </location>
</feature>
<keyword evidence="3" id="KW-0418">Kinase</keyword>
<dbReference type="PANTHER" id="PTHR30409:SF1">
    <property type="entry name" value="CARBAMATE KINASE-RELATED"/>
    <property type="match status" value="1"/>
</dbReference>
<evidence type="ECO:0000256" key="2">
    <source>
        <dbReference type="ARBA" id="ARBA00022679"/>
    </source>
</evidence>
<organism evidence="5">
    <name type="scientific">marine metagenome</name>
    <dbReference type="NCBI Taxonomy" id="408172"/>
    <lineage>
        <taxon>unclassified sequences</taxon>
        <taxon>metagenomes</taxon>
        <taxon>ecological metagenomes</taxon>
    </lineage>
</organism>
<dbReference type="PIRSF" id="PIRSF000723">
    <property type="entry name" value="Carbamate_kin"/>
    <property type="match status" value="1"/>
</dbReference>
<sequence>MNSQRTVMIALGGNALSNKSEAGTITQQFAHTRQSLKSMMHFVRSGYNICITHGNGPQVGAELSRNEIAADKVPPLPLGLLVANTQGAMGYMIQQSLQNALYNEDSEREVVSFISQMKVAQNDPAIGNPTKFIGQSFTKEKAQQYMDEYAWQMKEQEPEIWRRVVPSPAPLYIFNGRSIKNLVDFGTIVIAGGGGGIPAYNLEDGTLEGIDGVIDKDMTAALLGRIIKAQELFIITDVDNIYLNFKTESQEIIRETTAEDIEMWLNEGHFWRGTMEPKIKAALYFLKHHGEEVIITSIDKIKPAIQKQAG</sequence>
<dbReference type="Pfam" id="PF00696">
    <property type="entry name" value="AA_kinase"/>
    <property type="match status" value="1"/>
</dbReference>
<evidence type="ECO:0000259" key="4">
    <source>
        <dbReference type="Pfam" id="PF00696"/>
    </source>
</evidence>
<accession>A0A382J3Y8</accession>
<name>A0A382J3Y8_9ZZZZ</name>
<reference evidence="5" key="1">
    <citation type="submission" date="2018-05" db="EMBL/GenBank/DDBJ databases">
        <authorList>
            <person name="Lanie J.A."/>
            <person name="Ng W.-L."/>
            <person name="Kazmierczak K.M."/>
            <person name="Andrzejewski T.M."/>
            <person name="Davidsen T.M."/>
            <person name="Wayne K.J."/>
            <person name="Tettelin H."/>
            <person name="Glass J.I."/>
            <person name="Rusch D."/>
            <person name="Podicherti R."/>
            <person name="Tsui H.-C.T."/>
            <person name="Winkler M.E."/>
        </authorList>
    </citation>
    <scope>NUCLEOTIDE SEQUENCE</scope>
</reference>
<dbReference type="PANTHER" id="PTHR30409">
    <property type="entry name" value="CARBAMATE KINASE"/>
    <property type="match status" value="1"/>
</dbReference>